<dbReference type="AlphaFoldDB" id="A0A564G829"/>
<organism evidence="3 4">
    <name type="scientific">Methylobacterium dankookense</name>
    <dbReference type="NCBI Taxonomy" id="560405"/>
    <lineage>
        <taxon>Bacteria</taxon>
        <taxon>Pseudomonadati</taxon>
        <taxon>Pseudomonadota</taxon>
        <taxon>Alphaproteobacteria</taxon>
        <taxon>Hyphomicrobiales</taxon>
        <taxon>Methylobacteriaceae</taxon>
        <taxon>Methylobacterium</taxon>
    </lineage>
</organism>
<evidence type="ECO:0000313" key="2">
    <source>
        <dbReference type="EMBL" id="GJD57013.1"/>
    </source>
</evidence>
<dbReference type="OrthoDB" id="8003813at2"/>
<protein>
    <submittedName>
        <fullName evidence="3">Uncharacterized protein</fullName>
    </submittedName>
</protein>
<dbReference type="EMBL" id="BPQI01000082">
    <property type="protein sequence ID" value="GJD57013.1"/>
    <property type="molecule type" value="Genomic_DNA"/>
</dbReference>
<evidence type="ECO:0000256" key="1">
    <source>
        <dbReference type="SAM" id="MobiDB-lite"/>
    </source>
</evidence>
<reference evidence="2" key="3">
    <citation type="submission" date="2021-08" db="EMBL/GenBank/DDBJ databases">
        <authorList>
            <person name="Tani A."/>
            <person name="Ola A."/>
            <person name="Ogura Y."/>
            <person name="Katsura K."/>
            <person name="Hayashi T."/>
        </authorList>
    </citation>
    <scope>NUCLEOTIDE SEQUENCE</scope>
    <source>
        <strain evidence="2">DSM 22415</strain>
    </source>
</reference>
<feature type="compositionally biased region" description="Basic and acidic residues" evidence="1">
    <location>
        <begin position="1"/>
        <end position="10"/>
    </location>
</feature>
<dbReference type="RefSeq" id="WP_144769353.1">
    <property type="nucleotide sequence ID" value="NZ_BPQI01000082.1"/>
</dbReference>
<keyword evidence="5" id="KW-1185">Reference proteome</keyword>
<feature type="region of interest" description="Disordered" evidence="1">
    <location>
        <begin position="1"/>
        <end position="65"/>
    </location>
</feature>
<gene>
    <name evidence="2" type="ORF">IFDJLNFL_2913</name>
    <name evidence="3" type="ORF">MTDSW087_05891</name>
</gene>
<evidence type="ECO:0000313" key="5">
    <source>
        <dbReference type="Proteomes" id="UP001055303"/>
    </source>
</evidence>
<name>A0A564G829_9HYPH</name>
<dbReference type="Proteomes" id="UP001055303">
    <property type="component" value="Unassembled WGS sequence"/>
</dbReference>
<proteinExistence type="predicted"/>
<dbReference type="EMBL" id="CABFVH010000103">
    <property type="protein sequence ID" value="VUF16134.1"/>
    <property type="molecule type" value="Genomic_DNA"/>
</dbReference>
<feature type="compositionally biased region" description="Low complexity" evidence="1">
    <location>
        <begin position="39"/>
        <end position="55"/>
    </location>
</feature>
<evidence type="ECO:0000313" key="4">
    <source>
        <dbReference type="Proteomes" id="UP000401717"/>
    </source>
</evidence>
<reference evidence="2" key="2">
    <citation type="journal article" date="2021" name="Front. Microbiol.">
        <title>Comprehensive Comparative Genomics and Phenotyping of Methylobacterium Species.</title>
        <authorList>
            <person name="Alessa O."/>
            <person name="Ogura Y."/>
            <person name="Fujitani Y."/>
            <person name="Takami H."/>
            <person name="Hayashi T."/>
            <person name="Sahin N."/>
            <person name="Tani A."/>
        </authorList>
    </citation>
    <scope>NUCLEOTIDE SEQUENCE</scope>
    <source>
        <strain evidence="2">DSM 22415</strain>
    </source>
</reference>
<reference evidence="3 4" key="1">
    <citation type="submission" date="2019-06" db="EMBL/GenBank/DDBJ databases">
        <authorList>
            <person name="Rodrigo-Torres L."/>
            <person name="Arahal R. D."/>
            <person name="Lucena T."/>
        </authorList>
    </citation>
    <scope>NUCLEOTIDE SEQUENCE [LARGE SCALE GENOMIC DNA]</scope>
    <source>
        <strain evidence="3 4">SW08-7</strain>
    </source>
</reference>
<evidence type="ECO:0000313" key="3">
    <source>
        <dbReference type="EMBL" id="VUF16134.1"/>
    </source>
</evidence>
<sequence length="65" mass="6858">MILDAQHDRSASPLATVPDETHTTPNATRPLPAGLRQDTTPPAEAEAAPQESPPTNTFEAFGSFS</sequence>
<dbReference type="Proteomes" id="UP000401717">
    <property type="component" value="Unassembled WGS sequence"/>
</dbReference>
<accession>A0A564G829</accession>